<organism evidence="14 15">
    <name type="scientific">Rhodoferax saidenbachensis</name>
    <dbReference type="NCBI Taxonomy" id="1484693"/>
    <lineage>
        <taxon>Bacteria</taxon>
        <taxon>Pseudomonadati</taxon>
        <taxon>Pseudomonadota</taxon>
        <taxon>Betaproteobacteria</taxon>
        <taxon>Burkholderiales</taxon>
        <taxon>Comamonadaceae</taxon>
        <taxon>Rhodoferax</taxon>
    </lineage>
</organism>
<keyword evidence="8 11" id="KW-1133">Transmembrane helix</keyword>
<keyword evidence="5" id="KW-0808">Transferase</keyword>
<dbReference type="AlphaFoldDB" id="A0A1P8K6V3"/>
<dbReference type="SMART" id="SM00388">
    <property type="entry name" value="HisKA"/>
    <property type="match status" value="1"/>
</dbReference>
<evidence type="ECO:0000256" key="11">
    <source>
        <dbReference type="SAM" id="Phobius"/>
    </source>
</evidence>
<dbReference type="SMART" id="SM00387">
    <property type="entry name" value="HATPase_c"/>
    <property type="match status" value="1"/>
</dbReference>
<evidence type="ECO:0000256" key="9">
    <source>
        <dbReference type="ARBA" id="ARBA00023012"/>
    </source>
</evidence>
<dbReference type="PROSITE" id="PS50109">
    <property type="entry name" value="HIS_KIN"/>
    <property type="match status" value="1"/>
</dbReference>
<dbReference type="Pfam" id="PF02518">
    <property type="entry name" value="HATPase_c"/>
    <property type="match status" value="1"/>
</dbReference>
<evidence type="ECO:0000256" key="1">
    <source>
        <dbReference type="ARBA" id="ARBA00000085"/>
    </source>
</evidence>
<dbReference type="EC" id="2.7.13.3" evidence="3"/>
<evidence type="ECO:0000259" key="12">
    <source>
        <dbReference type="PROSITE" id="PS50109"/>
    </source>
</evidence>
<dbReference type="InterPro" id="IPR003661">
    <property type="entry name" value="HisK_dim/P_dom"/>
</dbReference>
<dbReference type="InterPro" id="IPR003594">
    <property type="entry name" value="HATPase_dom"/>
</dbReference>
<feature type="domain" description="HAMP" evidence="13">
    <location>
        <begin position="191"/>
        <end position="243"/>
    </location>
</feature>
<dbReference type="CDD" id="cd00075">
    <property type="entry name" value="HATPase"/>
    <property type="match status" value="1"/>
</dbReference>
<dbReference type="Pfam" id="PF00512">
    <property type="entry name" value="HisKA"/>
    <property type="match status" value="1"/>
</dbReference>
<dbReference type="InterPro" id="IPR050428">
    <property type="entry name" value="TCS_sensor_his_kinase"/>
</dbReference>
<dbReference type="Gene3D" id="3.30.565.10">
    <property type="entry name" value="Histidine kinase-like ATPase, C-terminal domain"/>
    <property type="match status" value="1"/>
</dbReference>
<dbReference type="STRING" id="1484693.RS694_03655"/>
<comment type="subcellular location">
    <subcellularLocation>
        <location evidence="2">Membrane</location>
    </subcellularLocation>
</comment>
<dbReference type="Gene3D" id="1.10.287.130">
    <property type="match status" value="1"/>
</dbReference>
<dbReference type="KEGG" id="rsb:RS694_03655"/>
<evidence type="ECO:0000256" key="7">
    <source>
        <dbReference type="ARBA" id="ARBA00022777"/>
    </source>
</evidence>
<dbReference type="InterPro" id="IPR004358">
    <property type="entry name" value="Sig_transdc_His_kin-like_C"/>
</dbReference>
<dbReference type="SUPFAM" id="SSF47384">
    <property type="entry name" value="Homodimeric domain of signal transducing histidine kinase"/>
    <property type="match status" value="1"/>
</dbReference>
<dbReference type="EMBL" id="CP019239">
    <property type="protein sequence ID" value="APW41737.1"/>
    <property type="molecule type" value="Genomic_DNA"/>
</dbReference>
<evidence type="ECO:0000313" key="15">
    <source>
        <dbReference type="Proteomes" id="UP000186110"/>
    </source>
</evidence>
<dbReference type="GO" id="GO:0005886">
    <property type="term" value="C:plasma membrane"/>
    <property type="evidence" value="ECO:0007669"/>
    <property type="project" value="TreeGrafter"/>
</dbReference>
<sequence>MSTAARFSLKRQLLLWLLLPQLVLWLMGGVLAFRVALTYAEKAIDQSLTQSVRSLARQVKPFGSGLLVDFPRAAQDIIEQDPKDRVTYMVSSPPGSFLLGNGKLLPGPPAGMVVPQNEPVLYNLVLEGKSMRVASIDLSFGDGMTAQRMRVQVAKSLVVQQGIARELVRDVLFPLLLLGAVLSVLVYAGIRRGLLPLQRLEAQLANRTAASLSPIEMTQAPEEVQSLAMVLNQLLTTLRRSLSQEKRFLNDAAHQLRTPLAGLISQTELAMQETEPAALQQRLTKVHTGAQRSAHLVHQLLSLARTEAEITLQPVDLAALAREVAREWTPRAVAAGVDLGYEGEDALSAPGDKLLLREVLNNLIDNALRYAGRGTTVTLRARAEGAHGVLEVEDNGPGLSAEDMERVFERFWRASELPGGCGLGLAIVAEIAQRHGGNTYAFAVEPQGLRIKLELPLSP</sequence>
<dbReference type="Proteomes" id="UP000186110">
    <property type="component" value="Chromosome"/>
</dbReference>
<evidence type="ECO:0000256" key="2">
    <source>
        <dbReference type="ARBA" id="ARBA00004370"/>
    </source>
</evidence>
<dbReference type="PRINTS" id="PR00344">
    <property type="entry name" value="BCTRLSENSOR"/>
</dbReference>
<dbReference type="PANTHER" id="PTHR45436">
    <property type="entry name" value="SENSOR HISTIDINE KINASE YKOH"/>
    <property type="match status" value="1"/>
</dbReference>
<feature type="transmembrane region" description="Helical" evidence="11">
    <location>
        <begin position="171"/>
        <end position="190"/>
    </location>
</feature>
<evidence type="ECO:0000256" key="5">
    <source>
        <dbReference type="ARBA" id="ARBA00022679"/>
    </source>
</evidence>
<evidence type="ECO:0000313" key="14">
    <source>
        <dbReference type="EMBL" id="APW41737.1"/>
    </source>
</evidence>
<keyword evidence="10 11" id="KW-0472">Membrane</keyword>
<evidence type="ECO:0000256" key="4">
    <source>
        <dbReference type="ARBA" id="ARBA00022553"/>
    </source>
</evidence>
<evidence type="ECO:0000256" key="3">
    <source>
        <dbReference type="ARBA" id="ARBA00012438"/>
    </source>
</evidence>
<evidence type="ECO:0000256" key="6">
    <source>
        <dbReference type="ARBA" id="ARBA00022692"/>
    </source>
</evidence>
<name>A0A1P8K6V3_9BURK</name>
<dbReference type="PANTHER" id="PTHR45436:SF1">
    <property type="entry name" value="SENSOR PROTEIN QSEC"/>
    <property type="match status" value="1"/>
</dbReference>
<dbReference type="PROSITE" id="PS50885">
    <property type="entry name" value="HAMP"/>
    <property type="match status" value="1"/>
</dbReference>
<feature type="domain" description="Histidine kinase" evidence="12">
    <location>
        <begin position="251"/>
        <end position="459"/>
    </location>
</feature>
<evidence type="ECO:0000259" key="13">
    <source>
        <dbReference type="PROSITE" id="PS50885"/>
    </source>
</evidence>
<dbReference type="InterPro" id="IPR036890">
    <property type="entry name" value="HATPase_C_sf"/>
</dbReference>
<dbReference type="InterPro" id="IPR036097">
    <property type="entry name" value="HisK_dim/P_sf"/>
</dbReference>
<keyword evidence="7 14" id="KW-0418">Kinase</keyword>
<accession>A0A1P8K6V3</accession>
<dbReference type="InterPro" id="IPR005467">
    <property type="entry name" value="His_kinase_dom"/>
</dbReference>
<comment type="catalytic activity">
    <reaction evidence="1">
        <text>ATP + protein L-histidine = ADP + protein N-phospho-L-histidine.</text>
        <dbReference type="EC" id="2.7.13.3"/>
    </reaction>
</comment>
<gene>
    <name evidence="14" type="ORF">RS694_03655</name>
</gene>
<dbReference type="SUPFAM" id="SSF55874">
    <property type="entry name" value="ATPase domain of HSP90 chaperone/DNA topoisomerase II/histidine kinase"/>
    <property type="match status" value="1"/>
</dbReference>
<dbReference type="Pfam" id="PF08521">
    <property type="entry name" value="2CSK_N"/>
    <property type="match status" value="1"/>
</dbReference>
<keyword evidence="4" id="KW-0597">Phosphoprotein</keyword>
<evidence type="ECO:0000256" key="10">
    <source>
        <dbReference type="ARBA" id="ARBA00023136"/>
    </source>
</evidence>
<reference evidence="14 15" key="1">
    <citation type="submission" date="2017-01" db="EMBL/GenBank/DDBJ databases">
        <authorList>
            <person name="Mah S.A."/>
            <person name="Swanson W.J."/>
            <person name="Moy G.W."/>
            <person name="Vacquier V.D."/>
        </authorList>
    </citation>
    <scope>NUCLEOTIDE SEQUENCE [LARGE SCALE GENOMIC DNA]</scope>
    <source>
        <strain evidence="14 15">DSM 22694</strain>
    </source>
</reference>
<keyword evidence="15" id="KW-1185">Reference proteome</keyword>
<dbReference type="RefSeq" id="WP_029709801.1">
    <property type="nucleotide sequence ID" value="NZ_CP019239.1"/>
</dbReference>
<keyword evidence="9" id="KW-0902">Two-component regulatory system</keyword>
<proteinExistence type="predicted"/>
<protein>
    <recommendedName>
        <fullName evidence="3">histidine kinase</fullName>
        <ecNumber evidence="3">2.7.13.3</ecNumber>
    </recommendedName>
</protein>
<dbReference type="eggNOG" id="COG2205">
    <property type="taxonomic scope" value="Bacteria"/>
</dbReference>
<keyword evidence="6 11" id="KW-0812">Transmembrane</keyword>
<dbReference type="InterPro" id="IPR003660">
    <property type="entry name" value="HAMP_dom"/>
</dbReference>
<dbReference type="CDD" id="cd00082">
    <property type="entry name" value="HisKA"/>
    <property type="match status" value="1"/>
</dbReference>
<evidence type="ECO:0000256" key="8">
    <source>
        <dbReference type="ARBA" id="ARBA00022989"/>
    </source>
</evidence>
<dbReference type="GO" id="GO:0000155">
    <property type="term" value="F:phosphorelay sensor kinase activity"/>
    <property type="evidence" value="ECO:0007669"/>
    <property type="project" value="InterPro"/>
</dbReference>
<dbReference type="InterPro" id="IPR013727">
    <property type="entry name" value="2CSK_N"/>
</dbReference>